<dbReference type="Gene3D" id="3.40.630.30">
    <property type="match status" value="1"/>
</dbReference>
<dbReference type="OrthoDB" id="7057833at2"/>
<accession>A0A4D4J7N8</accession>
<dbReference type="Proteomes" id="UP000298860">
    <property type="component" value="Unassembled WGS sequence"/>
</dbReference>
<dbReference type="SUPFAM" id="SSF55729">
    <property type="entry name" value="Acyl-CoA N-acyltransferases (Nat)"/>
    <property type="match status" value="1"/>
</dbReference>
<dbReference type="InterPro" id="IPR016181">
    <property type="entry name" value="Acyl_CoA_acyltransferase"/>
</dbReference>
<sequence>MPPRDSSLLVRPARPGDAEPLVGVLTAAFFDDAPMRWAFPSVDRRREIVPAFFRLFFDLSVTAGGAFTTADLDAVVLGLPPDAAPPADFTARLGEVAGEYADALLTIVRLQEEHHPRHLGPHFYLAFGGVAPERQGHGSLGRVARHILDDCDRAGLAAYAEASSPGGEAVARGHGFAPIGGDIRIPGGPSLRPLWRPAGATR</sequence>
<dbReference type="AlphaFoldDB" id="A0A4D4J7N8"/>
<gene>
    <name evidence="1" type="ORF">GTS_21520</name>
</gene>
<evidence type="ECO:0000313" key="2">
    <source>
        <dbReference type="Proteomes" id="UP000298860"/>
    </source>
</evidence>
<dbReference type="PANTHER" id="PTHR42791">
    <property type="entry name" value="GNAT FAMILY ACETYLTRANSFERASE"/>
    <property type="match status" value="1"/>
</dbReference>
<dbReference type="EMBL" id="BJFL01000008">
    <property type="protein sequence ID" value="GDY30519.1"/>
    <property type="molecule type" value="Genomic_DNA"/>
</dbReference>
<name>A0A4D4J7N8_9PSEU</name>
<protein>
    <recommendedName>
        <fullName evidence="3">N-acetyltransferase domain-containing protein</fullName>
    </recommendedName>
</protein>
<proteinExistence type="predicted"/>
<evidence type="ECO:0008006" key="3">
    <source>
        <dbReference type="Google" id="ProtNLM"/>
    </source>
</evidence>
<keyword evidence="2" id="KW-1185">Reference proteome</keyword>
<comment type="caution">
    <text evidence="1">The sequence shown here is derived from an EMBL/GenBank/DDBJ whole genome shotgun (WGS) entry which is preliminary data.</text>
</comment>
<dbReference type="InterPro" id="IPR052523">
    <property type="entry name" value="Trichothecene_AcTrans"/>
</dbReference>
<organism evidence="1 2">
    <name type="scientific">Gandjariella thermophila</name>
    <dbReference type="NCBI Taxonomy" id="1931992"/>
    <lineage>
        <taxon>Bacteria</taxon>
        <taxon>Bacillati</taxon>
        <taxon>Actinomycetota</taxon>
        <taxon>Actinomycetes</taxon>
        <taxon>Pseudonocardiales</taxon>
        <taxon>Pseudonocardiaceae</taxon>
        <taxon>Gandjariella</taxon>
    </lineage>
</organism>
<reference evidence="2" key="1">
    <citation type="submission" date="2019-04" db="EMBL/GenBank/DDBJ databases">
        <title>Draft genome sequence of Pseudonocardiaceae bacterium SL3-2-4.</title>
        <authorList>
            <person name="Ningsih F."/>
            <person name="Yokota A."/>
            <person name="Sakai Y."/>
            <person name="Nanatani K."/>
            <person name="Yabe S."/>
            <person name="Oetari A."/>
            <person name="Sjamsuridzal W."/>
        </authorList>
    </citation>
    <scope>NUCLEOTIDE SEQUENCE [LARGE SCALE GENOMIC DNA]</scope>
    <source>
        <strain evidence="2">SL3-2-4</strain>
    </source>
</reference>
<dbReference type="RefSeq" id="WP_137813641.1">
    <property type="nucleotide sequence ID" value="NZ_BJFL01000008.1"/>
</dbReference>
<dbReference type="PANTHER" id="PTHR42791:SF1">
    <property type="entry name" value="N-ACETYLTRANSFERASE DOMAIN-CONTAINING PROTEIN"/>
    <property type="match status" value="1"/>
</dbReference>
<evidence type="ECO:0000313" key="1">
    <source>
        <dbReference type="EMBL" id="GDY30519.1"/>
    </source>
</evidence>